<dbReference type="Pfam" id="PF14810">
    <property type="entry name" value="TGT_C2"/>
    <property type="match status" value="1"/>
</dbReference>
<organism evidence="9">
    <name type="scientific">marine metagenome</name>
    <dbReference type="NCBI Taxonomy" id="408172"/>
    <lineage>
        <taxon>unclassified sequences</taxon>
        <taxon>metagenomes</taxon>
        <taxon>ecological metagenomes</taxon>
    </lineage>
</organism>
<dbReference type="SUPFAM" id="SSF88802">
    <property type="entry name" value="Pre-PUA domain"/>
    <property type="match status" value="1"/>
</dbReference>
<accession>A0A381SHT6</accession>
<dbReference type="UniPathway" id="UPA00393"/>
<evidence type="ECO:0000259" key="8">
    <source>
        <dbReference type="Pfam" id="PF14810"/>
    </source>
</evidence>
<dbReference type="SUPFAM" id="SSF51713">
    <property type="entry name" value="tRNA-guanine transglycosylase"/>
    <property type="match status" value="1"/>
</dbReference>
<name>A0A381SHT6_9ZZZZ</name>
<reference evidence="9" key="1">
    <citation type="submission" date="2018-05" db="EMBL/GenBank/DDBJ databases">
        <authorList>
            <person name="Lanie J.A."/>
            <person name="Ng W.-L."/>
            <person name="Kazmierczak K.M."/>
            <person name="Andrzejewski T.M."/>
            <person name="Davidsen T.M."/>
            <person name="Wayne K.J."/>
            <person name="Tettelin H."/>
            <person name="Glass J.I."/>
            <person name="Rusch D."/>
            <person name="Podicherti R."/>
            <person name="Tsui H.-C.T."/>
            <person name="Winkler M.E."/>
        </authorList>
    </citation>
    <scope>NUCLEOTIDE SEQUENCE</scope>
</reference>
<dbReference type="GO" id="GO:0002099">
    <property type="term" value="P:tRNA wobble guanine modification"/>
    <property type="evidence" value="ECO:0007669"/>
    <property type="project" value="TreeGrafter"/>
</dbReference>
<evidence type="ECO:0000259" key="6">
    <source>
        <dbReference type="Pfam" id="PF01472"/>
    </source>
</evidence>
<dbReference type="Pfam" id="PF01472">
    <property type="entry name" value="PUA"/>
    <property type="match status" value="1"/>
</dbReference>
<evidence type="ECO:0000256" key="5">
    <source>
        <dbReference type="ARBA" id="ARBA00022833"/>
    </source>
</evidence>
<dbReference type="GO" id="GO:0046872">
    <property type="term" value="F:metal ion binding"/>
    <property type="evidence" value="ECO:0007669"/>
    <property type="project" value="UniProtKB-KW"/>
</dbReference>
<dbReference type="InterPro" id="IPR029402">
    <property type="entry name" value="TGT_C2"/>
</dbReference>
<proteinExistence type="predicted"/>
<evidence type="ECO:0000256" key="4">
    <source>
        <dbReference type="ARBA" id="ARBA00022723"/>
    </source>
</evidence>
<dbReference type="Gene3D" id="3.10.450.90">
    <property type="entry name" value="ArcTGT, C2 domain"/>
    <property type="match status" value="1"/>
</dbReference>
<evidence type="ECO:0000256" key="3">
    <source>
        <dbReference type="ARBA" id="ARBA00022694"/>
    </source>
</evidence>
<dbReference type="InterPro" id="IPR015947">
    <property type="entry name" value="PUA-like_sf"/>
</dbReference>
<dbReference type="InterPro" id="IPR038250">
    <property type="entry name" value="TGT_C2_sf"/>
</dbReference>
<dbReference type="InterPro" id="IPR036974">
    <property type="entry name" value="PUA_sf"/>
</dbReference>
<dbReference type="InterPro" id="IPR002478">
    <property type="entry name" value="PUA"/>
</dbReference>
<dbReference type="AlphaFoldDB" id="A0A381SHT6"/>
<keyword evidence="2" id="KW-0808">Transferase</keyword>
<dbReference type="Gene3D" id="3.20.20.105">
    <property type="entry name" value="Queuine tRNA-ribosyltransferase-like"/>
    <property type="match status" value="1"/>
</dbReference>
<dbReference type="EMBL" id="UINC01003134">
    <property type="protein sequence ID" value="SVA03652.1"/>
    <property type="molecule type" value="Genomic_DNA"/>
</dbReference>
<dbReference type="GO" id="GO:0016763">
    <property type="term" value="F:pentosyltransferase activity"/>
    <property type="evidence" value="ECO:0007669"/>
    <property type="project" value="InterPro"/>
</dbReference>
<sequence>VTARPDPEPCREQDLGLFEVTQRDGAARVGRLHTRHGALTTPMLLPVVNPNLRTIEPREMWERYGVDALITNSYIIWKHDDLREQSLADGIHSLLDFPGIVVTDSGTFQSYVYGDVEVGAEEIVAFQRDIGVDIGTMLDVFGRPDMSREQLELSVEETAVRAAPSLAEAGEATLLNGPIQGGLHHDLRAQAGGLMGGAEGEHRGFSVHPIGGIVPLMEQQRYRELFAILLAARSSLPPDRPVHLFGCGHPILFPMATALGADLFDSAAYALFARDDRLLTPNGTVKLGSLEEWPVSSNALFGTTPNQVRSMGDEERSTLLAHHNLEVTQSELARCREAIRSGTIWQLAEQRSHSSPQLREAFVWLQDQMDDPDDGPIGESVLRLIASCDPLRDGGEPLGEDIEFRPHILHLQALLATRWRYPGSWWDSSTEPPVRIVLIEGASPPWRSSALHTTIQHLIEEPRSIILVSTPIGPIPFTLEDVSPWCHLTGPSDMWLGIYDDDEIGESLEDLGLGDLPVTRATPSPAPETLPDQTGAVREWLDRCSIVDKLALLCAVHPLEACKLTEGMDARRSRTDRMVNVHSDGAHILSPRLTDGGVSLTLEGARRLNEFHRSPPPEFGVDGTDEVFAGVPRVCVIDDAIPFVGKGRNVIQGYVSGADPHLTPGQPCLVVDARGQLVAHGTPLATPLEMAYLRKGIAVKVRDGAMRDAK</sequence>
<dbReference type="PROSITE" id="PS50890">
    <property type="entry name" value="PUA"/>
    <property type="match status" value="1"/>
</dbReference>
<dbReference type="PANTHER" id="PTHR46499:SF1">
    <property type="entry name" value="QUEUINE TRNA-RIBOSYLTRANSFERASE"/>
    <property type="match status" value="1"/>
</dbReference>
<evidence type="ECO:0000256" key="1">
    <source>
        <dbReference type="ARBA" id="ARBA00005030"/>
    </source>
</evidence>
<gene>
    <name evidence="9" type="ORF">METZ01_LOCUS56506</name>
</gene>
<dbReference type="SUPFAM" id="SSF88697">
    <property type="entry name" value="PUA domain-like"/>
    <property type="match status" value="1"/>
</dbReference>
<dbReference type="InterPro" id="IPR004804">
    <property type="entry name" value="TgtA"/>
</dbReference>
<dbReference type="GO" id="GO:0003723">
    <property type="term" value="F:RNA binding"/>
    <property type="evidence" value="ECO:0007669"/>
    <property type="project" value="InterPro"/>
</dbReference>
<evidence type="ECO:0000256" key="2">
    <source>
        <dbReference type="ARBA" id="ARBA00022679"/>
    </source>
</evidence>
<keyword evidence="5" id="KW-0862">Zinc</keyword>
<keyword evidence="4" id="KW-0479">Metal-binding</keyword>
<evidence type="ECO:0000259" key="7">
    <source>
        <dbReference type="Pfam" id="PF01702"/>
    </source>
</evidence>
<dbReference type="PANTHER" id="PTHR46499">
    <property type="entry name" value="QUEUINE TRNA-RIBOSYLTRANSFERASE"/>
    <property type="match status" value="1"/>
</dbReference>
<dbReference type="NCBIfam" id="TIGR00449">
    <property type="entry name" value="tgt_general"/>
    <property type="match status" value="1"/>
</dbReference>
<feature type="domain" description="tRNA-guanine transglycosylase patch-forming" evidence="8">
    <location>
        <begin position="566"/>
        <end position="614"/>
    </location>
</feature>
<dbReference type="InterPro" id="IPR036511">
    <property type="entry name" value="TGT-like_sf"/>
</dbReference>
<dbReference type="NCBIfam" id="TIGR00432">
    <property type="entry name" value="arcsn_tRNA_tgt"/>
    <property type="match status" value="1"/>
</dbReference>
<feature type="domain" description="tRNA-guanine(15) transglycosylase-like" evidence="7">
    <location>
        <begin position="26"/>
        <end position="355"/>
    </location>
</feature>
<protein>
    <submittedName>
        <fullName evidence="9">Uncharacterized protein</fullName>
    </submittedName>
</protein>
<feature type="non-terminal residue" evidence="9">
    <location>
        <position position="1"/>
    </location>
</feature>
<comment type="pathway">
    <text evidence="1">tRNA modification; archaeosine-tRNA biosynthesis.</text>
</comment>
<keyword evidence="3" id="KW-0819">tRNA processing</keyword>
<dbReference type="Pfam" id="PF01702">
    <property type="entry name" value="TGT"/>
    <property type="match status" value="1"/>
</dbReference>
<dbReference type="InterPro" id="IPR050076">
    <property type="entry name" value="ArchSynthase1/Queuine_TRR"/>
</dbReference>
<feature type="domain" description="PUA" evidence="6">
    <location>
        <begin position="632"/>
        <end position="703"/>
    </location>
</feature>
<dbReference type="InterPro" id="IPR002616">
    <property type="entry name" value="tRNA_ribo_trans-like"/>
</dbReference>
<dbReference type="Gene3D" id="2.30.130.10">
    <property type="entry name" value="PUA domain"/>
    <property type="match status" value="1"/>
</dbReference>
<dbReference type="GO" id="GO:0005737">
    <property type="term" value="C:cytoplasm"/>
    <property type="evidence" value="ECO:0007669"/>
    <property type="project" value="TreeGrafter"/>
</dbReference>
<evidence type="ECO:0000313" key="9">
    <source>
        <dbReference type="EMBL" id="SVA03652.1"/>
    </source>
</evidence>